<dbReference type="HOGENOM" id="CLU_198216_0_0_6"/>
<protein>
    <recommendedName>
        <fullName evidence="3">DNA-binding protein</fullName>
    </recommendedName>
</protein>
<comment type="caution">
    <text evidence="1">The sequence shown here is derived from an EMBL/GenBank/DDBJ whole genome shotgun (WGS) entry which is preliminary data.</text>
</comment>
<accession>A0A061JWT2</accession>
<evidence type="ECO:0008006" key="3">
    <source>
        <dbReference type="Google" id="ProtNLM"/>
    </source>
</evidence>
<evidence type="ECO:0000313" key="1">
    <source>
        <dbReference type="EMBL" id="EWC43364.1"/>
    </source>
</evidence>
<dbReference type="EMBL" id="AMCZ02000001">
    <property type="protein sequence ID" value="EWC43364.1"/>
    <property type="molecule type" value="Genomic_DNA"/>
</dbReference>
<evidence type="ECO:0000313" key="2">
    <source>
        <dbReference type="Proteomes" id="UP000026923"/>
    </source>
</evidence>
<reference evidence="1 2" key="1">
    <citation type="journal article" date="2013" name="Genome Announc.">
        <title>Draft Genome of the Nitrogen-Fixing Bacterium Pseudomonas stutzeri Strain KOS6 Isolated from Industrial Hydrocarbon Sludge.</title>
        <authorList>
            <person name="Grigoryeva T.V."/>
            <person name="Laikov A.V."/>
            <person name="Naumova R.P."/>
            <person name="Manolov A.I."/>
            <person name="Larin A.K."/>
            <person name="Karpova I.Y."/>
            <person name="Semashko T.A."/>
            <person name="Alexeev D.G."/>
            <person name="Kostryukova E.S."/>
            <person name="Muller R."/>
            <person name="Govorun V.M."/>
        </authorList>
    </citation>
    <scope>NUCLEOTIDE SEQUENCE [LARGE SCALE GENOMIC DNA]</scope>
    <source>
        <strain evidence="1 2">KOS6</strain>
    </source>
</reference>
<name>A0A061JWT2_STUST</name>
<proteinExistence type="predicted"/>
<dbReference type="AlphaFoldDB" id="A0A061JWT2"/>
<organism evidence="1 2">
    <name type="scientific">Stutzerimonas stutzeri KOS6</name>
    <dbReference type="NCBI Taxonomy" id="1218352"/>
    <lineage>
        <taxon>Bacteria</taxon>
        <taxon>Pseudomonadati</taxon>
        <taxon>Pseudomonadota</taxon>
        <taxon>Gammaproteobacteria</taxon>
        <taxon>Pseudomonadales</taxon>
        <taxon>Pseudomonadaceae</taxon>
        <taxon>Stutzerimonas</taxon>
    </lineage>
</organism>
<gene>
    <name evidence="1" type="ORF">B597_001830</name>
</gene>
<dbReference type="OrthoDB" id="8910937at2"/>
<sequence length="77" mass="8646">MHSEKFEQLLIERYGPLMTRRQLAELLHRSEGGLNYMLSHPGTNEQAHAFNSAKVRLGRSVYFRSSEIAAVLGGGDD</sequence>
<dbReference type="Proteomes" id="UP000026923">
    <property type="component" value="Unassembled WGS sequence"/>
</dbReference>
<dbReference type="RefSeq" id="WP_003296821.1">
    <property type="nucleotide sequence ID" value="NZ_KK020676.1"/>
</dbReference>